<feature type="domain" description="DNA-directed DNA polymerase family B mitochondria/virus" evidence="9">
    <location>
        <begin position="221"/>
        <end position="659"/>
    </location>
</feature>
<dbReference type="Pfam" id="PF03175">
    <property type="entry name" value="DNA_pol_B_2"/>
    <property type="match status" value="1"/>
</dbReference>
<name>I7HDS9_LENED</name>
<dbReference type="SUPFAM" id="SSF56672">
    <property type="entry name" value="DNA/RNA polymerases"/>
    <property type="match status" value="1"/>
</dbReference>
<protein>
    <recommendedName>
        <fullName evidence="8">DNA polymerase</fullName>
        <ecNumber evidence="8">2.7.7.7</ecNumber>
    </recommendedName>
</protein>
<keyword evidence="10" id="KW-0496">Mitochondrion</keyword>
<evidence type="ECO:0000256" key="6">
    <source>
        <dbReference type="ARBA" id="ARBA00023125"/>
    </source>
</evidence>
<dbReference type="SUPFAM" id="SSF53098">
    <property type="entry name" value="Ribonuclease H-like"/>
    <property type="match status" value="1"/>
</dbReference>
<reference evidence="10" key="1">
    <citation type="submission" date="2012-02" db="EMBL/GenBank/DDBJ databases">
        <title>The mitochondrial genome of the Basidiomycete Lentinula edodes (shiitake mushroom).</title>
        <authorList>
            <person name="Babasaki K."/>
            <person name="Miyazaki Y."/>
        </authorList>
    </citation>
    <scope>NUCLEOTIDE SEQUENCE</scope>
    <source>
        <strain evidence="10">AkiyamaA567_pro_pm_17</strain>
    </source>
</reference>
<evidence type="ECO:0000256" key="3">
    <source>
        <dbReference type="ARBA" id="ARBA00022695"/>
    </source>
</evidence>
<evidence type="ECO:0000256" key="2">
    <source>
        <dbReference type="ARBA" id="ARBA00022679"/>
    </source>
</evidence>
<evidence type="ECO:0000259" key="9">
    <source>
        <dbReference type="Pfam" id="PF03175"/>
    </source>
</evidence>
<evidence type="ECO:0000256" key="7">
    <source>
        <dbReference type="ARBA" id="ARBA00049244"/>
    </source>
</evidence>
<dbReference type="GO" id="GO:0000166">
    <property type="term" value="F:nucleotide binding"/>
    <property type="evidence" value="ECO:0007669"/>
    <property type="project" value="InterPro"/>
</dbReference>
<keyword evidence="4 8" id="KW-0235">DNA replication</keyword>
<dbReference type="PANTHER" id="PTHR33568">
    <property type="entry name" value="DNA POLYMERASE"/>
    <property type="match status" value="1"/>
</dbReference>
<dbReference type="PROSITE" id="PS50890">
    <property type="entry name" value="PUA"/>
    <property type="match status" value="1"/>
</dbReference>
<proteinExistence type="inferred from homology"/>
<dbReference type="InterPro" id="IPR012337">
    <property type="entry name" value="RNaseH-like_sf"/>
</dbReference>
<dbReference type="Gene3D" id="1.10.287.690">
    <property type="entry name" value="Helix hairpin bin"/>
    <property type="match status" value="1"/>
</dbReference>
<dbReference type="Gene3D" id="3.90.1600.10">
    <property type="entry name" value="Palm domain of DNA polymerase"/>
    <property type="match status" value="2"/>
</dbReference>
<keyword evidence="3 8" id="KW-0548">Nucleotidyltransferase</keyword>
<dbReference type="PANTHER" id="PTHR33568:SF3">
    <property type="entry name" value="DNA-DIRECTED DNA POLYMERASE"/>
    <property type="match status" value="1"/>
</dbReference>
<evidence type="ECO:0000256" key="4">
    <source>
        <dbReference type="ARBA" id="ARBA00022705"/>
    </source>
</evidence>
<dbReference type="EC" id="2.7.7.7" evidence="8"/>
<dbReference type="EMBL" id="AB697989">
    <property type="protein sequence ID" value="BAM29335.1"/>
    <property type="molecule type" value="Genomic_DNA"/>
</dbReference>
<dbReference type="InterPro" id="IPR043502">
    <property type="entry name" value="DNA/RNA_pol_sf"/>
</dbReference>
<geneLocation type="mitochondrion" evidence="10"/>
<dbReference type="InterPro" id="IPR004868">
    <property type="entry name" value="DNA-dir_DNA_pol_B_mt/vir"/>
</dbReference>
<accession>I7HDS9</accession>
<evidence type="ECO:0000256" key="8">
    <source>
        <dbReference type="RuleBase" id="RU000442"/>
    </source>
</evidence>
<dbReference type="Gene3D" id="3.30.420.10">
    <property type="entry name" value="Ribonuclease H-like superfamily/Ribonuclease H"/>
    <property type="match status" value="1"/>
</dbReference>
<dbReference type="SMART" id="SM00486">
    <property type="entry name" value="POLBc"/>
    <property type="match status" value="1"/>
</dbReference>
<keyword evidence="6 8" id="KW-0238">DNA-binding</keyword>
<evidence type="ECO:0000256" key="1">
    <source>
        <dbReference type="ARBA" id="ARBA00005755"/>
    </source>
</evidence>
<dbReference type="InterPro" id="IPR017964">
    <property type="entry name" value="DNA-dir_DNA_pol_B_CS"/>
</dbReference>
<evidence type="ECO:0000256" key="5">
    <source>
        <dbReference type="ARBA" id="ARBA00022932"/>
    </source>
</evidence>
<dbReference type="GO" id="GO:0006260">
    <property type="term" value="P:DNA replication"/>
    <property type="evidence" value="ECO:0007669"/>
    <property type="project" value="UniProtKB-KW"/>
</dbReference>
<evidence type="ECO:0000313" key="10">
    <source>
        <dbReference type="EMBL" id="BAM29335.1"/>
    </source>
</evidence>
<dbReference type="GO" id="GO:0003677">
    <property type="term" value="F:DNA binding"/>
    <property type="evidence" value="ECO:0007669"/>
    <property type="project" value="UniProtKB-KW"/>
</dbReference>
<dbReference type="PROSITE" id="PS00116">
    <property type="entry name" value="DNA_POLYMERASE_B"/>
    <property type="match status" value="1"/>
</dbReference>
<dbReference type="InterPro" id="IPR023211">
    <property type="entry name" value="DNA_pol_palm_dom_sf"/>
</dbReference>
<comment type="catalytic activity">
    <reaction evidence="7 8">
        <text>DNA(n) + a 2'-deoxyribonucleoside 5'-triphosphate = DNA(n+1) + diphosphate</text>
        <dbReference type="Rhea" id="RHEA:22508"/>
        <dbReference type="Rhea" id="RHEA-COMP:17339"/>
        <dbReference type="Rhea" id="RHEA-COMP:17340"/>
        <dbReference type="ChEBI" id="CHEBI:33019"/>
        <dbReference type="ChEBI" id="CHEBI:61560"/>
        <dbReference type="ChEBI" id="CHEBI:173112"/>
        <dbReference type="EC" id="2.7.7.7"/>
    </reaction>
</comment>
<dbReference type="PRINTS" id="PR00106">
    <property type="entry name" value="DNAPOLB"/>
</dbReference>
<keyword evidence="5 8" id="KW-0239">DNA-directed DNA polymerase</keyword>
<keyword evidence="2 8" id="KW-0808">Transferase</keyword>
<sequence length="820" mass="95121">MRLIVFLIRSVSFDLKVKNLANKLLLSKTETEKKRTKSINKKELLKLNNTRIKALFNSLPNSNLIKDFGFQIDSHYTDSSGIIGSLYQYKNSKILIHNTNIKEWEGFEGIVFKNDLEYFRFTDKTIGLNAFLRTIGNTTIKFVNNTIIYIDSKINSKLVEPLKMELARDTNYGTFDIETALDINNKFIPVSCGWKNKKNYKDYIITNYDSTESMFKNCFDDMFNHNNYTWYAHNLGGFDSVFILNILFKFYTKTKVQFKDGKPLSIKVSITTKDNNNKNNTKNLVFKDSYKIQPFSIRNLIKANDITTQKLYFPYLFLRTDNINYEGKLPDKSFYDNISDLEYNKIAYEFKDKIWVLKDELLKYMKNDIVSLYQIIDKFSKEMFDLENLNITSVSTLSSITLKTYLTNYYNKKKTPIHIPRHANYLDIKNAYFGGRVEVFKGFVENIYIYDVVSLYPSCMLKDLPIGNICRSIDTNIDNYFGFCYASVNVPKGIRAPILPFRLDNGSIIYPTGNWSGWYTSEILKKARFSKNVAIKVHHGYKMDKSNELFSKFVEKYSQIKINAEKEGNNAKRTTAKLILNSLYGRFGLKYEPYTIDFVESNVADQIAINHEVFDRVSFDNNIDFIKYTTAPSELLKELNREVYNKLKNKTDLDGEHVVRALTISAMITSYASILMNPFLNMPDNPCYYTDTDSLFMKYPLEDKYTGKELGKFSFKGIAKRAYFISPKTYCLIMEDDSVIIKCKGLDNKLLNENHFKELLSGNNVTIDTSKIFTNLKKGTGSIKSMKLTIKPEINNRKFIKSEGLNFDSEPYHVIDGVIQ</sequence>
<dbReference type="InterPro" id="IPR036397">
    <property type="entry name" value="RNaseH_sf"/>
</dbReference>
<comment type="similarity">
    <text evidence="1 8">Belongs to the DNA polymerase type-B family.</text>
</comment>
<organism evidence="10">
    <name type="scientific">Lentinula edodes</name>
    <name type="common">Shiitake mushroom</name>
    <name type="synonym">Lentinus edodes</name>
    <dbReference type="NCBI Taxonomy" id="5353"/>
    <lineage>
        <taxon>Eukaryota</taxon>
        <taxon>Fungi</taxon>
        <taxon>Dikarya</taxon>
        <taxon>Basidiomycota</taxon>
        <taxon>Agaricomycotina</taxon>
        <taxon>Agaricomycetes</taxon>
        <taxon>Agaricomycetidae</taxon>
        <taxon>Agaricales</taxon>
        <taxon>Marasmiineae</taxon>
        <taxon>Omphalotaceae</taxon>
        <taxon>Lentinula</taxon>
    </lineage>
</organism>
<dbReference type="InterPro" id="IPR006172">
    <property type="entry name" value="DNA-dir_DNA_pol_B"/>
</dbReference>
<gene>
    <name evidence="10" type="primary">dpoB</name>
</gene>
<dbReference type="GO" id="GO:0003887">
    <property type="term" value="F:DNA-directed DNA polymerase activity"/>
    <property type="evidence" value="ECO:0007669"/>
    <property type="project" value="UniProtKB-KW"/>
</dbReference>
<dbReference type="AlphaFoldDB" id="I7HDS9"/>